<gene>
    <name evidence="1" type="ORF">GALL_523100</name>
</gene>
<reference evidence="1" key="1">
    <citation type="submission" date="2016-10" db="EMBL/GenBank/DDBJ databases">
        <title>Sequence of Gallionella enrichment culture.</title>
        <authorList>
            <person name="Poehlein A."/>
            <person name="Muehling M."/>
            <person name="Daniel R."/>
        </authorList>
    </citation>
    <scope>NUCLEOTIDE SEQUENCE</scope>
</reference>
<protein>
    <submittedName>
        <fullName evidence="1">Uncharacterized protein</fullName>
    </submittedName>
</protein>
<accession>A0A1J5PF30</accession>
<evidence type="ECO:0000313" key="1">
    <source>
        <dbReference type="EMBL" id="OIQ66124.1"/>
    </source>
</evidence>
<dbReference type="AlphaFoldDB" id="A0A1J5PF30"/>
<organism evidence="1">
    <name type="scientific">mine drainage metagenome</name>
    <dbReference type="NCBI Taxonomy" id="410659"/>
    <lineage>
        <taxon>unclassified sequences</taxon>
        <taxon>metagenomes</taxon>
        <taxon>ecological metagenomes</taxon>
    </lineage>
</organism>
<proteinExistence type="predicted"/>
<comment type="caution">
    <text evidence="1">The sequence shown here is derived from an EMBL/GenBank/DDBJ whole genome shotgun (WGS) entry which is preliminary data.</text>
</comment>
<name>A0A1J5PF30_9ZZZZ</name>
<sequence length="168" mass="19090">MFEGRKSTTGEGRLFALPPGTPFNRLNLDRDAQINVDPFVLVRVPARKRHCCYRAVFADTNFQVLIVRSCRGRVPTGEMIVLESGVNGTTGLLDSPGNIRHKMPSEFRDSPLAHFTQPLLLRNPPRLVDQAHRRPNQHAAAYHPSPLIWRSLNLAKIRRARRQAAPWR</sequence>
<dbReference type="EMBL" id="MLJW01006821">
    <property type="protein sequence ID" value="OIQ66124.1"/>
    <property type="molecule type" value="Genomic_DNA"/>
</dbReference>